<evidence type="ECO:0000313" key="1">
    <source>
        <dbReference type="EMBL" id="KAH7320665.1"/>
    </source>
</evidence>
<dbReference type="Gene3D" id="3.40.50.1820">
    <property type="entry name" value="alpha/beta hydrolase"/>
    <property type="match status" value="1"/>
</dbReference>
<name>A0A8K0STK3_9HYPO</name>
<dbReference type="OrthoDB" id="425534at2759"/>
<sequence>MSLPSAPCFSHDVYRDHWSLYTRQYREASPQPSAQLSIADAMNNATLFACRSEALGEDELTDYFVSYGTAVAQAYAGLFPSRVGRMVLDGNVYSKDCRQIGQNWRNSLINVTDVRRDGFLGECIRAGPDHCALAQPQQDGHPVTLHQLQGRMETLIQSLIANPIPAYLESTGPMLISCSEFVQVLYPSLYLPTSWSATARMLQELEAGNSAAAAERLKSLQAKPSGTSATPFAAELTSLVICADAHDSLDSAVDLAWWDDLWSEYTTQPWLTGNYGFYVAFPCRHFKSYWESLETWHGDLNSTLRNPLLLLSSTYDPSTPLRNSGHENKKYINLDATAQGANASQINAQDLITTAIQSYQKLQKKRSIFATTLIEICHSLSRFSKSKFYNGHPSPGQVLLTFLSLPMEISEDEEHASIIATEGIMEILRHVGRWGQASEIAKTLSSLVKWRKFDDKLNRVRAASSLVDKEVQTRCLESLDKINMNQHDIMNKIDGFIARVQDLTDNTIHIKDHVSSTESNVSIIRDTVAGNSLRHAPWTLPTLLAKGLFDQVQNSLTTYLLMEGIAAFAQGTIRSAQVLIRVASTGD</sequence>
<proteinExistence type="predicted"/>
<keyword evidence="2" id="KW-1185">Reference proteome</keyword>
<gene>
    <name evidence="1" type="ORF">B0I35DRAFT_459440</name>
</gene>
<accession>A0A8K0STK3</accession>
<evidence type="ECO:0000313" key="2">
    <source>
        <dbReference type="Proteomes" id="UP000813444"/>
    </source>
</evidence>
<dbReference type="InterPro" id="IPR029058">
    <property type="entry name" value="AB_hydrolase_fold"/>
</dbReference>
<reference evidence="1" key="1">
    <citation type="journal article" date="2021" name="Nat. Commun.">
        <title>Genetic determinants of endophytism in the Arabidopsis root mycobiome.</title>
        <authorList>
            <person name="Mesny F."/>
            <person name="Miyauchi S."/>
            <person name="Thiergart T."/>
            <person name="Pickel B."/>
            <person name="Atanasova L."/>
            <person name="Karlsson M."/>
            <person name="Huettel B."/>
            <person name="Barry K.W."/>
            <person name="Haridas S."/>
            <person name="Chen C."/>
            <person name="Bauer D."/>
            <person name="Andreopoulos W."/>
            <person name="Pangilinan J."/>
            <person name="LaButti K."/>
            <person name="Riley R."/>
            <person name="Lipzen A."/>
            <person name="Clum A."/>
            <person name="Drula E."/>
            <person name="Henrissat B."/>
            <person name="Kohler A."/>
            <person name="Grigoriev I.V."/>
            <person name="Martin F.M."/>
            <person name="Hacquard S."/>
        </authorList>
    </citation>
    <scope>NUCLEOTIDE SEQUENCE</scope>
    <source>
        <strain evidence="1">MPI-CAGE-CH-0235</strain>
    </source>
</reference>
<organism evidence="1 2">
    <name type="scientific">Stachybotrys elegans</name>
    <dbReference type="NCBI Taxonomy" id="80388"/>
    <lineage>
        <taxon>Eukaryota</taxon>
        <taxon>Fungi</taxon>
        <taxon>Dikarya</taxon>
        <taxon>Ascomycota</taxon>
        <taxon>Pezizomycotina</taxon>
        <taxon>Sordariomycetes</taxon>
        <taxon>Hypocreomycetidae</taxon>
        <taxon>Hypocreales</taxon>
        <taxon>Stachybotryaceae</taxon>
        <taxon>Stachybotrys</taxon>
    </lineage>
</organism>
<dbReference type="SUPFAM" id="SSF53474">
    <property type="entry name" value="alpha/beta-Hydrolases"/>
    <property type="match status" value="1"/>
</dbReference>
<comment type="caution">
    <text evidence="1">The sequence shown here is derived from an EMBL/GenBank/DDBJ whole genome shotgun (WGS) entry which is preliminary data.</text>
</comment>
<dbReference type="Proteomes" id="UP000813444">
    <property type="component" value="Unassembled WGS sequence"/>
</dbReference>
<dbReference type="EMBL" id="JAGPNK010000005">
    <property type="protein sequence ID" value="KAH7320665.1"/>
    <property type="molecule type" value="Genomic_DNA"/>
</dbReference>
<protein>
    <submittedName>
        <fullName evidence="1">Uncharacterized protein</fullName>
    </submittedName>
</protein>
<dbReference type="AlphaFoldDB" id="A0A8K0STK3"/>